<proteinExistence type="predicted"/>
<protein>
    <submittedName>
        <fullName evidence="5">Uncharacterized conserved protein YkwD, contains CAP (CSP/antigen 5/PR1) domain</fullName>
    </submittedName>
</protein>
<dbReference type="Pfam" id="PF00188">
    <property type="entry name" value="CAP"/>
    <property type="match status" value="1"/>
</dbReference>
<evidence type="ECO:0000259" key="3">
    <source>
        <dbReference type="Pfam" id="PF00188"/>
    </source>
</evidence>
<evidence type="ECO:0000313" key="6">
    <source>
        <dbReference type="Proteomes" id="UP000183975"/>
    </source>
</evidence>
<dbReference type="CDD" id="cd05379">
    <property type="entry name" value="CAP_bacterial"/>
    <property type="match status" value="1"/>
</dbReference>
<dbReference type="InterPro" id="IPR014044">
    <property type="entry name" value="CAP_dom"/>
</dbReference>
<accession>A0A1M6XGH9</accession>
<feature type="chain" id="PRO_5013087830" evidence="2">
    <location>
        <begin position="24"/>
        <end position="352"/>
    </location>
</feature>
<gene>
    <name evidence="5" type="ORF">SAMN02745138_02790</name>
</gene>
<dbReference type="Gene3D" id="3.40.33.10">
    <property type="entry name" value="CAP"/>
    <property type="match status" value="1"/>
</dbReference>
<feature type="signal peptide" evidence="2">
    <location>
        <begin position="1"/>
        <end position="23"/>
    </location>
</feature>
<dbReference type="Gene3D" id="3.30.457.10">
    <property type="entry name" value="Copper amine oxidase-like, N-terminal domain"/>
    <property type="match status" value="1"/>
</dbReference>
<reference evidence="5 6" key="1">
    <citation type="submission" date="2016-11" db="EMBL/GenBank/DDBJ databases">
        <authorList>
            <person name="Jaros S."/>
            <person name="Januszkiewicz K."/>
            <person name="Wedrychowicz H."/>
        </authorList>
    </citation>
    <scope>NUCLEOTIDE SEQUENCE [LARGE SCALE GENOMIC DNA]</scope>
    <source>
        <strain evidence="5 6">DSM 14214</strain>
    </source>
</reference>
<dbReference type="InterPro" id="IPR035940">
    <property type="entry name" value="CAP_sf"/>
</dbReference>
<evidence type="ECO:0000259" key="4">
    <source>
        <dbReference type="Pfam" id="PF07833"/>
    </source>
</evidence>
<feature type="coiled-coil region" evidence="1">
    <location>
        <begin position="205"/>
        <end position="240"/>
    </location>
</feature>
<sequence>MKKQLAAILAATMVLGTAPSAFAADQITVTVDGEKVNFEDQQPVNIDNRVMVPVRDVAEKMGWEVTFETYPGNTLVDGVFQDEHHIMIQKNVDVGKDLGRNFIYLTNITMETNSILVGNSGYYAEEEKLKATPVVQNGRTLLGVRDIAEGLHADVVWNSATQTVEIKTKPAEQFAYYKELLDYVDRYAEGTAESTEPEKEKTDSLTFEEEQLQRAEQYAVEQNAKRNEFAKEVIDRINQEREKNGLNKLQMNDALMEAADVRVKEIVTNFSHTRPDGRKAKTAANEAGFEGSYIGENITGFANTPKWAVDNWTESDGHRENYLNPEYTYTGVAYLYDKDSEYGSYWVQIFAR</sequence>
<dbReference type="RefSeq" id="WP_072852789.1">
    <property type="nucleotide sequence ID" value="NZ_FRAH01000062.1"/>
</dbReference>
<dbReference type="OrthoDB" id="9783944at2"/>
<name>A0A1M6XGH9_9FIRM</name>
<dbReference type="Pfam" id="PF07833">
    <property type="entry name" value="Cu_amine_oxidN1"/>
    <property type="match status" value="2"/>
</dbReference>
<feature type="domain" description="SCP" evidence="3">
    <location>
        <begin position="235"/>
        <end position="350"/>
    </location>
</feature>
<evidence type="ECO:0000256" key="2">
    <source>
        <dbReference type="SAM" id="SignalP"/>
    </source>
</evidence>
<dbReference type="InterPro" id="IPR012854">
    <property type="entry name" value="Cu_amine_oxidase-like_N"/>
</dbReference>
<feature type="domain" description="Copper amine oxidase-like N-terminal" evidence="4">
    <location>
        <begin position="127"/>
        <end position="169"/>
    </location>
</feature>
<keyword evidence="6" id="KW-1185">Reference proteome</keyword>
<evidence type="ECO:0000313" key="5">
    <source>
        <dbReference type="EMBL" id="SHL05041.1"/>
    </source>
</evidence>
<dbReference type="SUPFAM" id="SSF55797">
    <property type="entry name" value="PR-1-like"/>
    <property type="match status" value="1"/>
</dbReference>
<dbReference type="EMBL" id="FRAH01000062">
    <property type="protein sequence ID" value="SHL05041.1"/>
    <property type="molecule type" value="Genomic_DNA"/>
</dbReference>
<dbReference type="AlphaFoldDB" id="A0A1M6XGH9"/>
<dbReference type="Proteomes" id="UP000183975">
    <property type="component" value="Unassembled WGS sequence"/>
</dbReference>
<dbReference type="PANTHER" id="PTHR31157:SF1">
    <property type="entry name" value="SCP DOMAIN-CONTAINING PROTEIN"/>
    <property type="match status" value="1"/>
</dbReference>
<evidence type="ECO:0000256" key="1">
    <source>
        <dbReference type="SAM" id="Coils"/>
    </source>
</evidence>
<keyword evidence="1" id="KW-0175">Coiled coil</keyword>
<dbReference type="PANTHER" id="PTHR31157">
    <property type="entry name" value="SCP DOMAIN-CONTAINING PROTEIN"/>
    <property type="match status" value="1"/>
</dbReference>
<keyword evidence="2" id="KW-0732">Signal</keyword>
<organism evidence="5 6">
    <name type="scientific">Anaerotignum lactatifermentans DSM 14214</name>
    <dbReference type="NCBI Taxonomy" id="1121323"/>
    <lineage>
        <taxon>Bacteria</taxon>
        <taxon>Bacillati</taxon>
        <taxon>Bacillota</taxon>
        <taxon>Clostridia</taxon>
        <taxon>Lachnospirales</taxon>
        <taxon>Anaerotignaceae</taxon>
        <taxon>Anaerotignum</taxon>
    </lineage>
</organism>
<dbReference type="SUPFAM" id="SSF55383">
    <property type="entry name" value="Copper amine oxidase, domain N"/>
    <property type="match status" value="1"/>
</dbReference>
<dbReference type="InterPro" id="IPR036582">
    <property type="entry name" value="Mao_N_sf"/>
</dbReference>
<feature type="domain" description="Copper amine oxidase-like N-terminal" evidence="4">
    <location>
        <begin position="30"/>
        <end position="69"/>
    </location>
</feature>